<keyword evidence="3" id="KW-1185">Reference proteome</keyword>
<dbReference type="Proteomes" id="UP000233248">
    <property type="component" value="Unassembled WGS sequence"/>
</dbReference>
<keyword evidence="1" id="KW-1133">Transmembrane helix</keyword>
<name>A0A2N1IZR6_9BACT</name>
<keyword evidence="1" id="KW-0472">Membrane</keyword>
<evidence type="ECO:0000313" key="3">
    <source>
        <dbReference type="Proteomes" id="UP000233248"/>
    </source>
</evidence>
<evidence type="ECO:0000313" key="2">
    <source>
        <dbReference type="EMBL" id="PKI79744.1"/>
    </source>
</evidence>
<dbReference type="AlphaFoldDB" id="A0A2N1IZR6"/>
<keyword evidence="2" id="KW-0418">Kinase</keyword>
<dbReference type="EMBL" id="NXIF01000062">
    <property type="protein sequence ID" value="PKI79744.1"/>
    <property type="molecule type" value="Genomic_DNA"/>
</dbReference>
<comment type="caution">
    <text evidence="2">The sequence shown here is derived from an EMBL/GenBank/DDBJ whole genome shotgun (WGS) entry which is preliminary data.</text>
</comment>
<gene>
    <name evidence="2" type="ORF">CP960_12835</name>
</gene>
<evidence type="ECO:0000256" key="1">
    <source>
        <dbReference type="SAM" id="Phobius"/>
    </source>
</evidence>
<proteinExistence type="predicted"/>
<keyword evidence="2" id="KW-0808">Transferase</keyword>
<feature type="transmembrane region" description="Helical" evidence="1">
    <location>
        <begin position="12"/>
        <end position="30"/>
    </location>
</feature>
<sequence>MKDLSIRLKLILIFILIKVIPLLLIAYIAFQGVVKLDEYFSSSTKQLFLENKEIISTTANKAISDSIEMLDKKSQASIERLTFEIAKNVANFLYQRDEDILFLSELNINQELLNKFYKSKQREIIVHEKYYYDERTNSWKRDKKRINKKIREEKAQLKDN</sequence>
<feature type="non-terminal residue" evidence="2">
    <location>
        <position position="160"/>
    </location>
</feature>
<protein>
    <submittedName>
        <fullName evidence="2">Two-component sensor histidine kinase</fullName>
    </submittedName>
</protein>
<reference evidence="2 3" key="1">
    <citation type="submission" date="2017-09" db="EMBL/GenBank/DDBJ databases">
        <title>Genomics of the genus Arcobacter.</title>
        <authorList>
            <person name="Perez-Cataluna A."/>
            <person name="Figueras M.J."/>
            <person name="Salas-Masso N."/>
        </authorList>
    </citation>
    <scope>NUCLEOTIDE SEQUENCE [LARGE SCALE GENOMIC DNA]</scope>
    <source>
        <strain evidence="2 3">DSM 18005</strain>
    </source>
</reference>
<dbReference type="GO" id="GO:0016301">
    <property type="term" value="F:kinase activity"/>
    <property type="evidence" value="ECO:0007669"/>
    <property type="project" value="UniProtKB-KW"/>
</dbReference>
<organism evidence="2 3">
    <name type="scientific">Malaciobacter halophilus</name>
    <dbReference type="NCBI Taxonomy" id="197482"/>
    <lineage>
        <taxon>Bacteria</taxon>
        <taxon>Pseudomonadati</taxon>
        <taxon>Campylobacterota</taxon>
        <taxon>Epsilonproteobacteria</taxon>
        <taxon>Campylobacterales</taxon>
        <taxon>Arcobacteraceae</taxon>
        <taxon>Malaciobacter</taxon>
    </lineage>
</organism>
<keyword evidence="1" id="KW-0812">Transmembrane</keyword>
<accession>A0A2N1IZR6</accession>